<dbReference type="PANTHER" id="PTHR43355">
    <property type="entry name" value="FLAVIN REDUCTASE (NADPH)"/>
    <property type="match status" value="1"/>
</dbReference>
<sequence>MATQCKTVTFLGASTGVGLSALKHTLAAGHRCIALCRIPSKLTAIFPLETTPNLQVVQGNAHDIAAVSKCLVAEKGKLVDRIISTIGGKLILSKMTIDDNEVCRKGMITILEALAQLRSGGATGKPHVIVCSSTGISRFGRDVPLVMIPLYHVMLKVPHEDKKAMEDRLVESGEAFTIIRASLLVDGETKKEIRVGIEDPKTGRESAAIGYTISREDTGKWVADHLVLQSDGKYVNKIVMVTY</sequence>
<comment type="caution">
    <text evidence="3">The sequence shown here is derived from an EMBL/GenBank/DDBJ whole genome shotgun (WGS) entry which is preliminary data.</text>
</comment>
<organism evidence="3 4">
    <name type="scientific">Alectoria fallacina</name>
    <dbReference type="NCBI Taxonomy" id="1903189"/>
    <lineage>
        <taxon>Eukaryota</taxon>
        <taxon>Fungi</taxon>
        <taxon>Dikarya</taxon>
        <taxon>Ascomycota</taxon>
        <taxon>Pezizomycotina</taxon>
        <taxon>Lecanoromycetes</taxon>
        <taxon>OSLEUM clade</taxon>
        <taxon>Lecanoromycetidae</taxon>
        <taxon>Lecanorales</taxon>
        <taxon>Lecanorineae</taxon>
        <taxon>Parmeliaceae</taxon>
        <taxon>Alectoria</taxon>
    </lineage>
</organism>
<dbReference type="InterPro" id="IPR036291">
    <property type="entry name" value="NAD(P)-bd_dom_sf"/>
</dbReference>
<dbReference type="PANTHER" id="PTHR43355:SF2">
    <property type="entry name" value="FLAVIN REDUCTASE (NADPH)"/>
    <property type="match status" value="1"/>
</dbReference>
<dbReference type="GO" id="GO:0004074">
    <property type="term" value="F:biliverdin reductase [NAD(P)H] activity"/>
    <property type="evidence" value="ECO:0007669"/>
    <property type="project" value="TreeGrafter"/>
</dbReference>
<dbReference type="GO" id="GO:0042602">
    <property type="term" value="F:riboflavin reductase (NADPH) activity"/>
    <property type="evidence" value="ECO:0007669"/>
    <property type="project" value="TreeGrafter"/>
</dbReference>
<accession>A0A8H3J9G4</accession>
<dbReference type="SUPFAM" id="SSF51735">
    <property type="entry name" value="NAD(P)-binding Rossmann-fold domains"/>
    <property type="match status" value="1"/>
</dbReference>
<dbReference type="Gene3D" id="3.40.50.720">
    <property type="entry name" value="NAD(P)-binding Rossmann-like Domain"/>
    <property type="match status" value="1"/>
</dbReference>
<name>A0A8H3J9G4_9LECA</name>
<reference evidence="3" key="1">
    <citation type="submission" date="2021-03" db="EMBL/GenBank/DDBJ databases">
        <authorList>
            <person name="Tagirdzhanova G."/>
        </authorList>
    </citation>
    <scope>NUCLEOTIDE SEQUENCE</scope>
</reference>
<dbReference type="OrthoDB" id="63935at2759"/>
<protein>
    <recommendedName>
        <fullName evidence="2">NAD(P)-binding domain-containing protein</fullName>
    </recommendedName>
</protein>
<evidence type="ECO:0000313" key="3">
    <source>
        <dbReference type="EMBL" id="CAF9943062.1"/>
    </source>
</evidence>
<gene>
    <name evidence="3" type="ORF">ALECFALPRED_010508</name>
</gene>
<keyword evidence="4" id="KW-1185">Reference proteome</keyword>
<evidence type="ECO:0000313" key="4">
    <source>
        <dbReference type="Proteomes" id="UP000664203"/>
    </source>
</evidence>
<dbReference type="InterPro" id="IPR051606">
    <property type="entry name" value="Polyketide_Oxido-like"/>
</dbReference>
<evidence type="ECO:0000256" key="1">
    <source>
        <dbReference type="ARBA" id="ARBA00038376"/>
    </source>
</evidence>
<dbReference type="Pfam" id="PF13460">
    <property type="entry name" value="NAD_binding_10"/>
    <property type="match status" value="1"/>
</dbReference>
<dbReference type="Proteomes" id="UP000664203">
    <property type="component" value="Unassembled WGS sequence"/>
</dbReference>
<dbReference type="InterPro" id="IPR016040">
    <property type="entry name" value="NAD(P)-bd_dom"/>
</dbReference>
<feature type="domain" description="NAD(P)-binding" evidence="2">
    <location>
        <begin position="12"/>
        <end position="225"/>
    </location>
</feature>
<dbReference type="EMBL" id="CAJPDR010000878">
    <property type="protein sequence ID" value="CAF9943062.1"/>
    <property type="molecule type" value="Genomic_DNA"/>
</dbReference>
<dbReference type="AlphaFoldDB" id="A0A8H3J9G4"/>
<proteinExistence type="inferred from homology"/>
<evidence type="ECO:0000259" key="2">
    <source>
        <dbReference type="Pfam" id="PF13460"/>
    </source>
</evidence>
<comment type="similarity">
    <text evidence="1">Belongs to the avfA family.</text>
</comment>